<dbReference type="KEGG" id="csv:101210202"/>
<dbReference type="PANTHER" id="PTHR33257:SF6">
    <property type="entry name" value="OXYSTEROL-BINDING 4B-LIKE PROTEIN"/>
    <property type="match status" value="1"/>
</dbReference>
<reference evidence="1 2" key="3">
    <citation type="journal article" date="2010" name="BMC Genomics">
        <title>Transcriptome sequencing and comparative analysis of cucumber flowers with different sex types.</title>
        <authorList>
            <person name="Guo S."/>
            <person name="Zheng Y."/>
            <person name="Joung J.G."/>
            <person name="Liu S."/>
            <person name="Zhang Z."/>
            <person name="Crasta O.R."/>
            <person name="Sobral B.W."/>
            <person name="Xu Y."/>
            <person name="Huang S."/>
            <person name="Fei Z."/>
        </authorList>
    </citation>
    <scope>NUCLEOTIDE SEQUENCE [LARGE SCALE GENOMIC DNA]</scope>
    <source>
        <strain evidence="2">cv. 9930</strain>
    </source>
</reference>
<name>A0A0A0LUL8_CUCSA</name>
<evidence type="ECO:0000313" key="2">
    <source>
        <dbReference type="Proteomes" id="UP000029981"/>
    </source>
</evidence>
<organism evidence="1 2">
    <name type="scientific">Cucumis sativus</name>
    <name type="common">Cucumber</name>
    <dbReference type="NCBI Taxonomy" id="3659"/>
    <lineage>
        <taxon>Eukaryota</taxon>
        <taxon>Viridiplantae</taxon>
        <taxon>Streptophyta</taxon>
        <taxon>Embryophyta</taxon>
        <taxon>Tracheophyta</taxon>
        <taxon>Spermatophyta</taxon>
        <taxon>Magnoliopsida</taxon>
        <taxon>eudicotyledons</taxon>
        <taxon>Gunneridae</taxon>
        <taxon>Pentapetalae</taxon>
        <taxon>rosids</taxon>
        <taxon>fabids</taxon>
        <taxon>Cucurbitales</taxon>
        <taxon>Cucurbitaceae</taxon>
        <taxon>Benincaseae</taxon>
        <taxon>Cucumis</taxon>
    </lineage>
</organism>
<dbReference type="EMBL" id="CM002922">
    <property type="protein sequence ID" value="KGN65458.1"/>
    <property type="molecule type" value="Genomic_DNA"/>
</dbReference>
<dbReference type="STRING" id="3659.A0A0A0LUL8"/>
<dbReference type="Gramene" id="KGN65458">
    <property type="protein sequence ID" value="KGN65458"/>
    <property type="gene ID" value="Csa_1G423160"/>
</dbReference>
<reference evidence="1 2" key="1">
    <citation type="journal article" date="2009" name="Nat. Genet.">
        <title>The genome of the cucumber, Cucumis sativus L.</title>
        <authorList>
            <person name="Huang S."/>
            <person name="Li R."/>
            <person name="Zhang Z."/>
            <person name="Li L."/>
            <person name="Gu X."/>
            <person name="Fan W."/>
            <person name="Lucas W.J."/>
            <person name="Wang X."/>
            <person name="Xie B."/>
            <person name="Ni P."/>
            <person name="Ren Y."/>
            <person name="Zhu H."/>
            <person name="Li J."/>
            <person name="Lin K."/>
            <person name="Jin W."/>
            <person name="Fei Z."/>
            <person name="Li G."/>
            <person name="Staub J."/>
            <person name="Kilian A."/>
            <person name="van der Vossen E.A."/>
            <person name="Wu Y."/>
            <person name="Guo J."/>
            <person name="He J."/>
            <person name="Jia Z."/>
            <person name="Ren Y."/>
            <person name="Tian G."/>
            <person name="Lu Y."/>
            <person name="Ruan J."/>
            <person name="Qian W."/>
            <person name="Wang M."/>
            <person name="Huang Q."/>
            <person name="Li B."/>
            <person name="Xuan Z."/>
            <person name="Cao J."/>
            <person name="Asan"/>
            <person name="Wu Z."/>
            <person name="Zhang J."/>
            <person name="Cai Q."/>
            <person name="Bai Y."/>
            <person name="Zhao B."/>
            <person name="Han Y."/>
            <person name="Li Y."/>
            <person name="Li X."/>
            <person name="Wang S."/>
            <person name="Shi Q."/>
            <person name="Liu S."/>
            <person name="Cho W.K."/>
            <person name="Kim J.Y."/>
            <person name="Xu Y."/>
            <person name="Heller-Uszynska K."/>
            <person name="Miao H."/>
            <person name="Cheng Z."/>
            <person name="Zhang S."/>
            <person name="Wu J."/>
            <person name="Yang Y."/>
            <person name="Kang H."/>
            <person name="Li M."/>
            <person name="Liang H."/>
            <person name="Ren X."/>
            <person name="Shi Z."/>
            <person name="Wen M."/>
            <person name="Jian M."/>
            <person name="Yang H."/>
            <person name="Zhang G."/>
            <person name="Yang Z."/>
            <person name="Chen R."/>
            <person name="Liu S."/>
            <person name="Li J."/>
            <person name="Ma L."/>
            <person name="Liu H."/>
            <person name="Zhou Y."/>
            <person name="Zhao J."/>
            <person name="Fang X."/>
            <person name="Li G."/>
            <person name="Fang L."/>
            <person name="Li Y."/>
            <person name="Liu D."/>
            <person name="Zheng H."/>
            <person name="Zhang Y."/>
            <person name="Qin N."/>
            <person name="Li Z."/>
            <person name="Yang G."/>
            <person name="Yang S."/>
            <person name="Bolund L."/>
            <person name="Kristiansen K."/>
            <person name="Zheng H."/>
            <person name="Li S."/>
            <person name="Zhang X."/>
            <person name="Yang H."/>
            <person name="Wang J."/>
            <person name="Sun R."/>
            <person name="Zhang B."/>
            <person name="Jiang S."/>
            <person name="Wang J."/>
            <person name="Du Y."/>
            <person name="Li S."/>
        </authorList>
    </citation>
    <scope>NUCLEOTIDE SEQUENCE [LARGE SCALE GENOMIC DNA]</scope>
    <source>
        <strain evidence="2">cv. 9930</strain>
    </source>
</reference>
<dbReference type="AlphaFoldDB" id="A0A0A0LUL8"/>
<dbReference type="Proteomes" id="UP000029981">
    <property type="component" value="Chromosome 1"/>
</dbReference>
<keyword evidence="2" id="KW-1185">Reference proteome</keyword>
<reference evidence="1 2" key="4">
    <citation type="journal article" date="2011" name="BMC Genomics">
        <title>RNA-Seq improves annotation of protein-coding genes in the cucumber genome.</title>
        <authorList>
            <person name="Li Z."/>
            <person name="Zhang Z."/>
            <person name="Yan P."/>
            <person name="Huang S."/>
            <person name="Fei Z."/>
            <person name="Lin K."/>
        </authorList>
    </citation>
    <scope>NUCLEOTIDE SEQUENCE [LARGE SCALE GENOMIC DNA]</scope>
    <source>
        <strain evidence="2">cv. 9930</strain>
    </source>
</reference>
<proteinExistence type="predicted"/>
<reference evidence="1 2" key="2">
    <citation type="journal article" date="2009" name="PLoS ONE">
        <title>An integrated genetic and cytogenetic map of the cucumber genome.</title>
        <authorList>
            <person name="Ren Y."/>
            <person name="Zhang Z."/>
            <person name="Liu J."/>
            <person name="Staub J.E."/>
            <person name="Han Y."/>
            <person name="Cheng Z."/>
            <person name="Li X."/>
            <person name="Lu J."/>
            <person name="Miao H."/>
            <person name="Kang H."/>
            <person name="Xie B."/>
            <person name="Gu X."/>
            <person name="Wang X."/>
            <person name="Du Y."/>
            <person name="Jin W."/>
            <person name="Huang S."/>
        </authorList>
    </citation>
    <scope>NUCLEOTIDE SEQUENCE [LARGE SCALE GENOMIC DNA]</scope>
    <source>
        <strain evidence="2">cv. 9930</strain>
    </source>
</reference>
<accession>A0A0A0LUL8</accession>
<dbReference type="OrthoDB" id="1684445at2759"/>
<sequence length="171" mass="19170">MKEEKNSNELFVLPLDNFPSRNSSMSRSSRFYYRRTTEGVPFQWEMQPGTPKNNPPLTEVILPPISPPPAVLSLGLSKPVRAVQNKQPLFVLFGPWRKQPKPKPKKNPCPLDLNNKNERLRFDSCGSQCELMAESSCKGKSAPAGGSSGHWRLGCGPWRINPIKIGMGRRV</sequence>
<dbReference type="PANTHER" id="PTHR33257">
    <property type="entry name" value="OS05G0165500 PROTEIN"/>
    <property type="match status" value="1"/>
</dbReference>
<evidence type="ECO:0000313" key="1">
    <source>
        <dbReference type="EMBL" id="KGN65458.1"/>
    </source>
</evidence>
<protein>
    <submittedName>
        <fullName evidence="1">Uncharacterized protein</fullName>
    </submittedName>
</protein>
<gene>
    <name evidence="1" type="ORF">Csa_1G423160</name>
</gene>